<sequence>MQHCFVSLYGFMILKATKLCCIAGTKVWLQYFLYKLTVSPKVAGGCRHGAKCKIAR</sequence>
<evidence type="ECO:0000313" key="1">
    <source>
        <dbReference type="EMBL" id="JAH97953.1"/>
    </source>
</evidence>
<name>A0A0E9X8D6_ANGAN</name>
<proteinExistence type="predicted"/>
<organism evidence="1">
    <name type="scientific">Anguilla anguilla</name>
    <name type="common">European freshwater eel</name>
    <name type="synonym">Muraena anguilla</name>
    <dbReference type="NCBI Taxonomy" id="7936"/>
    <lineage>
        <taxon>Eukaryota</taxon>
        <taxon>Metazoa</taxon>
        <taxon>Chordata</taxon>
        <taxon>Craniata</taxon>
        <taxon>Vertebrata</taxon>
        <taxon>Euteleostomi</taxon>
        <taxon>Actinopterygii</taxon>
        <taxon>Neopterygii</taxon>
        <taxon>Teleostei</taxon>
        <taxon>Anguilliformes</taxon>
        <taxon>Anguillidae</taxon>
        <taxon>Anguilla</taxon>
    </lineage>
</organism>
<dbReference type="EMBL" id="GBXM01010624">
    <property type="protein sequence ID" value="JAH97953.1"/>
    <property type="molecule type" value="Transcribed_RNA"/>
</dbReference>
<reference evidence="1" key="1">
    <citation type="submission" date="2014-11" db="EMBL/GenBank/DDBJ databases">
        <authorList>
            <person name="Amaro Gonzalez C."/>
        </authorList>
    </citation>
    <scope>NUCLEOTIDE SEQUENCE</scope>
</reference>
<reference evidence="1" key="2">
    <citation type="journal article" date="2015" name="Fish Shellfish Immunol.">
        <title>Early steps in the European eel (Anguilla anguilla)-Vibrio vulnificus interaction in the gills: Role of the RtxA13 toxin.</title>
        <authorList>
            <person name="Callol A."/>
            <person name="Pajuelo D."/>
            <person name="Ebbesson L."/>
            <person name="Teles M."/>
            <person name="MacKenzie S."/>
            <person name="Amaro C."/>
        </authorList>
    </citation>
    <scope>NUCLEOTIDE SEQUENCE</scope>
</reference>
<accession>A0A0E9X8D6</accession>
<protein>
    <submittedName>
        <fullName evidence="1">Uncharacterized protein</fullName>
    </submittedName>
</protein>
<dbReference type="AlphaFoldDB" id="A0A0E9X8D6"/>